<dbReference type="NCBIfam" id="TIGR04490">
    <property type="entry name" value="SoxZ_true"/>
    <property type="match status" value="1"/>
</dbReference>
<dbReference type="AlphaFoldDB" id="A0A0N7KBA3"/>
<dbReference type="EMBL" id="AP013042">
    <property type="protein sequence ID" value="BAS67455.1"/>
    <property type="molecule type" value="Genomic_DNA"/>
</dbReference>
<organism evidence="2 3">
    <name type="scientific">endosymbiont of Bathymodiolus septemdierum str. Myojin knoll</name>
    <dbReference type="NCBI Taxonomy" id="1303921"/>
    <lineage>
        <taxon>Bacteria</taxon>
        <taxon>Pseudomonadati</taxon>
        <taxon>Pseudomonadota</taxon>
        <taxon>Gammaproteobacteria</taxon>
        <taxon>sulfur-oxidizing symbionts</taxon>
    </lineage>
</organism>
<keyword evidence="3" id="KW-1185">Reference proteome</keyword>
<dbReference type="InterPro" id="IPR013783">
    <property type="entry name" value="Ig-like_fold"/>
</dbReference>
<dbReference type="Gene3D" id="2.60.40.10">
    <property type="entry name" value="Immunoglobulins"/>
    <property type="match status" value="1"/>
</dbReference>
<evidence type="ECO:0000313" key="2">
    <source>
        <dbReference type="EMBL" id="BAS67455.1"/>
    </source>
</evidence>
<dbReference type="InterPro" id="IPR014880">
    <property type="entry name" value="SoxZ_dom"/>
</dbReference>
<accession>A0A0N7KBA3</accession>
<protein>
    <submittedName>
        <fullName evidence="2">Sulfur oxidation protein SoxZ</fullName>
    </submittedName>
</protein>
<sequence>MAKIKLKPKARKGVITIKALVKHPMETGLRKKKGKLVPANHIDHLVILHNGTKMVDADIGSSISKDPYFKFKVPGNKGDTITLKYKDNLGKTGSKTAKSK</sequence>
<dbReference type="KEGG" id="ebh:BSEPE_0443"/>
<dbReference type="Proteomes" id="UP000067399">
    <property type="component" value="Chromosome"/>
</dbReference>
<dbReference type="InterPro" id="IPR014756">
    <property type="entry name" value="Ig_E-set"/>
</dbReference>
<feature type="domain" description="Sulphur oxidation protein SoxZ" evidence="1">
    <location>
        <begin position="8"/>
        <end position="97"/>
    </location>
</feature>
<dbReference type="Pfam" id="PF08770">
    <property type="entry name" value="SoxZ"/>
    <property type="match status" value="1"/>
</dbReference>
<evidence type="ECO:0000259" key="1">
    <source>
        <dbReference type="Pfam" id="PF08770"/>
    </source>
</evidence>
<dbReference type="RefSeq" id="WP_066043549.1">
    <property type="nucleotide sequence ID" value="NZ_AP013042.1"/>
</dbReference>
<reference evidence="2 3" key="2">
    <citation type="journal article" date="2016" name="ISME J.">
        <title>Heterogeneous composition of key metabolic gene clusters in a vent mussel symbiont population.</title>
        <authorList>
            <person name="Ikuta T."/>
            <person name="Takaki Y."/>
            <person name="Nagai Y."/>
            <person name="Shimamura S."/>
            <person name="Tsuda M."/>
            <person name="Kawagucci S."/>
            <person name="Aoki Y."/>
            <person name="Inoue K."/>
            <person name="Teruya M."/>
            <person name="Satou K."/>
            <person name="Teruya K."/>
            <person name="Shimoji M."/>
            <person name="Tamotsu H."/>
            <person name="Hirano T."/>
            <person name="Maruyama T."/>
            <person name="Yoshida T."/>
        </authorList>
    </citation>
    <scope>NUCLEOTIDE SEQUENCE [LARGE SCALE GENOMIC DNA]</scope>
    <source>
        <strain evidence="2 3">Myojin Knoll</strain>
    </source>
</reference>
<name>A0A0N7KBA3_9GAMM</name>
<proteinExistence type="predicted"/>
<dbReference type="STRING" id="1303921.BSEPE_0443"/>
<dbReference type="OrthoDB" id="9795530at2"/>
<dbReference type="SUPFAM" id="SSF81296">
    <property type="entry name" value="E set domains"/>
    <property type="match status" value="1"/>
</dbReference>
<dbReference type="InterPro" id="IPR030995">
    <property type="entry name" value="SoxZ"/>
</dbReference>
<reference evidence="2 3" key="1">
    <citation type="journal article" date="2000" name="Mar. Ecol. Prog. Ser.">
        <title>Phylogenetic characterization of endosymbionts in three hydrothermal vent mussels: influence on host distributions.</title>
        <authorList>
            <person name="Fujiwara Y."/>
            <person name="Takai K."/>
            <person name="Uematsu K."/>
            <person name="Tsuchida S."/>
            <person name="Hunt J.C."/>
            <person name="Hashimoto J."/>
        </authorList>
    </citation>
    <scope>NUCLEOTIDE SEQUENCE [LARGE SCALE GENOMIC DNA]</scope>
    <source>
        <strain evidence="2 3">Myojin Knoll</strain>
    </source>
</reference>
<gene>
    <name evidence="2" type="primary">soxZ</name>
    <name evidence="2" type="ORF">BSEPE_0443</name>
</gene>
<evidence type="ECO:0000313" key="3">
    <source>
        <dbReference type="Proteomes" id="UP000067399"/>
    </source>
</evidence>